<protein>
    <submittedName>
        <fullName evidence="6">Cysteine synthase</fullName>
    </submittedName>
</protein>
<dbReference type="InterPro" id="IPR050214">
    <property type="entry name" value="Cys_Synth/Cystath_Beta-Synth"/>
</dbReference>
<dbReference type="InterPro" id="IPR036052">
    <property type="entry name" value="TrpB-like_PALP_sf"/>
</dbReference>
<evidence type="ECO:0000256" key="1">
    <source>
        <dbReference type="ARBA" id="ARBA00001933"/>
    </source>
</evidence>
<keyword evidence="3" id="KW-0808">Transferase</keyword>
<comment type="caution">
    <text evidence="6">The sequence shown here is derived from an EMBL/GenBank/DDBJ whole genome shotgun (WGS) entry which is preliminary data.</text>
</comment>
<reference evidence="6 7" key="1">
    <citation type="submission" date="2015-06" db="EMBL/GenBank/DDBJ databases">
        <title>Cloning and characterization of the uncialamcin biosynthetic gene cluster.</title>
        <authorList>
            <person name="Yan X."/>
            <person name="Huang T."/>
            <person name="Ge H."/>
            <person name="Shen B."/>
        </authorList>
    </citation>
    <scope>NUCLEOTIDE SEQUENCE [LARGE SCALE GENOMIC DNA]</scope>
    <source>
        <strain evidence="6 7">DCA2648</strain>
    </source>
</reference>
<evidence type="ECO:0000259" key="5">
    <source>
        <dbReference type="Pfam" id="PF00291"/>
    </source>
</evidence>
<dbReference type="Pfam" id="PF00291">
    <property type="entry name" value="PALP"/>
    <property type="match status" value="1"/>
</dbReference>
<dbReference type="GO" id="GO:0016740">
    <property type="term" value="F:transferase activity"/>
    <property type="evidence" value="ECO:0007669"/>
    <property type="project" value="UniProtKB-KW"/>
</dbReference>
<gene>
    <name evidence="6" type="ORF">AB852_24560</name>
</gene>
<dbReference type="GO" id="GO:1901605">
    <property type="term" value="P:alpha-amino acid metabolic process"/>
    <property type="evidence" value="ECO:0007669"/>
    <property type="project" value="UniProtKB-ARBA"/>
</dbReference>
<dbReference type="InterPro" id="IPR023927">
    <property type="entry name" value="SbnA"/>
</dbReference>
<keyword evidence="7" id="KW-1185">Reference proteome</keyword>
<dbReference type="SUPFAM" id="SSF53686">
    <property type="entry name" value="Tryptophan synthase beta subunit-like PLP-dependent enzymes"/>
    <property type="match status" value="1"/>
</dbReference>
<proteinExistence type="predicted"/>
<dbReference type="AlphaFoldDB" id="A0A1Q4V331"/>
<dbReference type="NCBIfam" id="TIGR03945">
    <property type="entry name" value="PLP_SbnA_fam"/>
    <property type="match status" value="1"/>
</dbReference>
<dbReference type="PANTHER" id="PTHR10314">
    <property type="entry name" value="CYSTATHIONINE BETA-SYNTHASE"/>
    <property type="match status" value="1"/>
</dbReference>
<organism evidence="6 7">
    <name type="scientific">Streptomyces uncialis</name>
    <dbReference type="NCBI Taxonomy" id="1048205"/>
    <lineage>
        <taxon>Bacteria</taxon>
        <taxon>Bacillati</taxon>
        <taxon>Actinomycetota</taxon>
        <taxon>Actinomycetes</taxon>
        <taxon>Kitasatosporales</taxon>
        <taxon>Streptomycetaceae</taxon>
        <taxon>Streptomyces</taxon>
    </lineage>
</organism>
<evidence type="ECO:0000256" key="2">
    <source>
        <dbReference type="ARBA" id="ARBA00011738"/>
    </source>
</evidence>
<name>A0A1Q4V331_9ACTN</name>
<dbReference type="RefSeq" id="WP_073792447.1">
    <property type="nucleotide sequence ID" value="NZ_CP109583.1"/>
</dbReference>
<dbReference type="GeneID" id="96790064"/>
<dbReference type="EMBL" id="LFBV01000007">
    <property type="protein sequence ID" value="OKH92139.1"/>
    <property type="molecule type" value="Genomic_DNA"/>
</dbReference>
<dbReference type="Proteomes" id="UP000186455">
    <property type="component" value="Unassembled WGS sequence"/>
</dbReference>
<dbReference type="Gene3D" id="3.40.50.1100">
    <property type="match status" value="2"/>
</dbReference>
<accession>A0A1Q4V331</accession>
<dbReference type="InterPro" id="IPR001926">
    <property type="entry name" value="TrpB-like_PALP"/>
</dbReference>
<evidence type="ECO:0000313" key="6">
    <source>
        <dbReference type="EMBL" id="OKH92139.1"/>
    </source>
</evidence>
<sequence>MTIITSPQELFGSDLYVDLRPLLGRRLYVKCEGLNFGGSIKMKAAASMVAAAERAALITEDTTLIESSSGNLGVALSAIAASKGLHFTCVTDRRCNQLTAATMRALGTTVLRVDEPHPEGGFLGARLDLVRRLCTEDSRYVWLDQYSNEENWKAHYETTAPEILKRFPDVDVVFVGVGTSGTAMGCVRYFRDAGSSARVVAVDAVGSVSFGAPAAPRHIPGLGAGVRPPMLESGLFDDVVHVPENDAVRMCRTLSARGMLFGGSTGTVVGGARTWLDRHDADRSLQSICISPDMGERYLETVYDDDWVVDHFGPQALQPIL</sequence>
<evidence type="ECO:0000256" key="4">
    <source>
        <dbReference type="ARBA" id="ARBA00022898"/>
    </source>
</evidence>
<keyword evidence="4" id="KW-0663">Pyridoxal phosphate</keyword>
<evidence type="ECO:0000313" key="7">
    <source>
        <dbReference type="Proteomes" id="UP000186455"/>
    </source>
</evidence>
<comment type="subunit">
    <text evidence="2">Homodimer.</text>
</comment>
<comment type="cofactor">
    <cofactor evidence="1">
        <name>pyridoxal 5'-phosphate</name>
        <dbReference type="ChEBI" id="CHEBI:597326"/>
    </cofactor>
</comment>
<dbReference type="STRING" id="1048205.AB852_24560"/>
<dbReference type="CDD" id="cd01561">
    <property type="entry name" value="CBS_like"/>
    <property type="match status" value="1"/>
</dbReference>
<evidence type="ECO:0000256" key="3">
    <source>
        <dbReference type="ARBA" id="ARBA00022679"/>
    </source>
</evidence>
<feature type="domain" description="Tryptophan synthase beta chain-like PALP" evidence="5">
    <location>
        <begin position="20"/>
        <end position="277"/>
    </location>
</feature>